<feature type="non-terminal residue" evidence="2">
    <location>
        <position position="192"/>
    </location>
</feature>
<evidence type="ECO:0000313" key="2">
    <source>
        <dbReference type="EMBL" id="CAG8778394.1"/>
    </source>
</evidence>
<dbReference type="AlphaFoldDB" id="A0A9N9P143"/>
<keyword evidence="3" id="KW-1185">Reference proteome</keyword>
<dbReference type="OrthoDB" id="2369193at2759"/>
<evidence type="ECO:0000259" key="1">
    <source>
        <dbReference type="PROSITE" id="PS50181"/>
    </source>
</evidence>
<sequence length="192" mass="22919">MIQIIPNELHVKILKYVATEMNFEKFCTLRTVCKKWNTFIPLIMHEDVISKLSSGFKFMLTYDEWNKTEWSEEFSPTYCDSTKSFTFLFDQTEDITISHYYQDKPKEYYLIAYVKNGENSLVPLELGAKFKGLDSPQRINNDIYKYEFDRQSNLRFKQEIEEGNVVNHLRLYSFTIASWELCYILDCLAQNR</sequence>
<name>A0A9N9P143_9GLOM</name>
<dbReference type="EMBL" id="CAJVQA010023432">
    <property type="protein sequence ID" value="CAG8778394.1"/>
    <property type="molecule type" value="Genomic_DNA"/>
</dbReference>
<dbReference type="InterPro" id="IPR001810">
    <property type="entry name" value="F-box_dom"/>
</dbReference>
<organism evidence="2 3">
    <name type="scientific">Cetraspora pellucida</name>
    <dbReference type="NCBI Taxonomy" id="1433469"/>
    <lineage>
        <taxon>Eukaryota</taxon>
        <taxon>Fungi</taxon>
        <taxon>Fungi incertae sedis</taxon>
        <taxon>Mucoromycota</taxon>
        <taxon>Glomeromycotina</taxon>
        <taxon>Glomeromycetes</taxon>
        <taxon>Diversisporales</taxon>
        <taxon>Gigasporaceae</taxon>
        <taxon>Cetraspora</taxon>
    </lineage>
</organism>
<gene>
    <name evidence="2" type="ORF">CPELLU_LOCUS16248</name>
</gene>
<dbReference type="PROSITE" id="PS50181">
    <property type="entry name" value="FBOX"/>
    <property type="match status" value="1"/>
</dbReference>
<reference evidence="2" key="1">
    <citation type="submission" date="2021-06" db="EMBL/GenBank/DDBJ databases">
        <authorList>
            <person name="Kallberg Y."/>
            <person name="Tangrot J."/>
            <person name="Rosling A."/>
        </authorList>
    </citation>
    <scope>NUCLEOTIDE SEQUENCE</scope>
    <source>
        <strain evidence="2">FL966</strain>
    </source>
</reference>
<protein>
    <submittedName>
        <fullName evidence="2">21453_t:CDS:1</fullName>
    </submittedName>
</protein>
<proteinExistence type="predicted"/>
<accession>A0A9N9P143</accession>
<feature type="domain" description="F-box" evidence="1">
    <location>
        <begin position="1"/>
        <end position="52"/>
    </location>
</feature>
<comment type="caution">
    <text evidence="2">The sequence shown here is derived from an EMBL/GenBank/DDBJ whole genome shotgun (WGS) entry which is preliminary data.</text>
</comment>
<evidence type="ECO:0000313" key="3">
    <source>
        <dbReference type="Proteomes" id="UP000789759"/>
    </source>
</evidence>
<dbReference type="Proteomes" id="UP000789759">
    <property type="component" value="Unassembled WGS sequence"/>
</dbReference>